<dbReference type="AlphaFoldDB" id="L7LAP6"/>
<gene>
    <name evidence="1" type="ORF">GOHSU_16_00950</name>
</gene>
<dbReference type="eggNOG" id="ENOG502ZA6T">
    <property type="taxonomic scope" value="Bacteria"/>
</dbReference>
<accession>L7LAP6</accession>
<evidence type="ECO:0000313" key="1">
    <source>
        <dbReference type="EMBL" id="GAC57137.1"/>
    </source>
</evidence>
<evidence type="ECO:0000313" key="2">
    <source>
        <dbReference type="Proteomes" id="UP000053405"/>
    </source>
</evidence>
<protein>
    <submittedName>
        <fullName evidence="1">Uncharacterized protein</fullName>
    </submittedName>
</protein>
<name>L7LAP6_9ACTN</name>
<dbReference type="STRING" id="1121927.GOHSU_16_00950"/>
<sequence length="196" mass="21335">MELVQHGRIKIGSWRRFWAHQIISGDGYLWASTTRVLGLPVRGYDRLIDGRGDLVHRIAGKIAVVDESGPDVSRSAAGRLVCELCWVPAATLGPDVTWSAVDDDTARVSLDYAGATYDAEFTIDAAGGLRSVRTRRWASLDGQPYRLHEFGAQIHRSGTFGGFTVPQHVTVGYGFGGSEWPAGAFIEIVLDDAVFT</sequence>
<reference evidence="1 2" key="1">
    <citation type="submission" date="2012-12" db="EMBL/GenBank/DDBJ databases">
        <title>Whole genome shotgun sequence of Gordonia hirsuta NBRC 16056.</title>
        <authorList>
            <person name="Isaki-Nakamura S."/>
            <person name="Hosoyama A."/>
            <person name="Tsuchikane K."/>
            <person name="Katsumata H."/>
            <person name="Baba S."/>
            <person name="Yamazaki S."/>
            <person name="Fujita N."/>
        </authorList>
    </citation>
    <scope>NUCLEOTIDE SEQUENCE [LARGE SCALE GENOMIC DNA]</scope>
    <source>
        <strain evidence="1 2">NBRC 16056</strain>
    </source>
</reference>
<dbReference type="Pfam" id="PF20181">
    <property type="entry name" value="DUF6544"/>
    <property type="match status" value="1"/>
</dbReference>
<comment type="caution">
    <text evidence="1">The sequence shown here is derived from an EMBL/GenBank/DDBJ whole genome shotgun (WGS) entry which is preliminary data.</text>
</comment>
<keyword evidence="2" id="KW-1185">Reference proteome</keyword>
<dbReference type="Proteomes" id="UP000053405">
    <property type="component" value="Unassembled WGS sequence"/>
</dbReference>
<dbReference type="EMBL" id="BANT01000016">
    <property type="protein sequence ID" value="GAC57137.1"/>
    <property type="molecule type" value="Genomic_DNA"/>
</dbReference>
<dbReference type="InterPro" id="IPR046674">
    <property type="entry name" value="DUF6544"/>
</dbReference>
<organism evidence="1 2">
    <name type="scientific">Gordonia hirsuta DSM 44140 = NBRC 16056</name>
    <dbReference type="NCBI Taxonomy" id="1121927"/>
    <lineage>
        <taxon>Bacteria</taxon>
        <taxon>Bacillati</taxon>
        <taxon>Actinomycetota</taxon>
        <taxon>Actinomycetes</taxon>
        <taxon>Mycobacteriales</taxon>
        <taxon>Gordoniaceae</taxon>
        <taxon>Gordonia</taxon>
    </lineage>
</organism>
<proteinExistence type="predicted"/>